<reference evidence="2" key="2">
    <citation type="submission" date="2020-05" db="EMBL/GenBank/DDBJ databases">
        <authorList>
            <person name="Kim H.-S."/>
            <person name="Proctor R.H."/>
            <person name="Brown D.W."/>
        </authorList>
    </citation>
    <scope>NUCLEOTIDE SEQUENCE</scope>
    <source>
        <strain evidence="2">NRRL 22465</strain>
    </source>
</reference>
<dbReference type="EMBL" id="JABEYC010000208">
    <property type="protein sequence ID" value="KAF4980790.1"/>
    <property type="molecule type" value="Genomic_DNA"/>
</dbReference>
<dbReference type="AlphaFoldDB" id="A0A8H4UNZ2"/>
<evidence type="ECO:0000313" key="2">
    <source>
        <dbReference type="EMBL" id="KAF4980790.1"/>
    </source>
</evidence>
<dbReference type="OrthoDB" id="5374569at2759"/>
<sequence>MGRRLPWKTSPSSAHNKSVIKSESPRAAGSPRAPATPSASTRAALTKKPRRDRVIDADDRARTPSTSPPPEPPPERFMRSGPELDDRYRMVEDEFLSMAHQFTTHLHRAEYNRLKTLAKSQNAATIREIERPVFGTPTLLARQRQDKVQRVAKQSKVLPGGGGGGETPSAGTSLQGLMESPRKKAKWISAGMAGTAATRAAAGFGSHRSPVTVKATPKGLPSAKKRRLPPVDDDDTDEGDDLGSATPSRKPVTKSPRTAQISSPGAVRSAARTVFSTPRALTIATDNTPRMNASVKRPTTTPGKTETVHISKVTRHNVHDDDDDDDPFGISKRRIQRQQSKEQFRKVEQRPPPKKSSLDDIPSFI</sequence>
<proteinExistence type="predicted"/>
<evidence type="ECO:0000256" key="1">
    <source>
        <dbReference type="SAM" id="MobiDB-lite"/>
    </source>
</evidence>
<feature type="compositionally biased region" description="Acidic residues" evidence="1">
    <location>
        <begin position="231"/>
        <end position="241"/>
    </location>
</feature>
<feature type="compositionally biased region" description="Low complexity" evidence="1">
    <location>
        <begin position="190"/>
        <end position="205"/>
    </location>
</feature>
<protein>
    <submittedName>
        <fullName evidence="2">Uncharacterized protein</fullName>
    </submittedName>
</protein>
<gene>
    <name evidence="2" type="ORF">FZEAL_3304</name>
</gene>
<feature type="compositionally biased region" description="Basic and acidic residues" evidence="1">
    <location>
        <begin position="52"/>
        <end position="62"/>
    </location>
</feature>
<name>A0A8H4UNZ2_9HYPO</name>
<evidence type="ECO:0000313" key="3">
    <source>
        <dbReference type="Proteomes" id="UP000635477"/>
    </source>
</evidence>
<feature type="compositionally biased region" description="Low complexity" evidence="1">
    <location>
        <begin position="25"/>
        <end position="44"/>
    </location>
</feature>
<feature type="compositionally biased region" description="Basic and acidic residues" evidence="1">
    <location>
        <begin position="339"/>
        <end position="351"/>
    </location>
</feature>
<accession>A0A8H4UNZ2</accession>
<feature type="region of interest" description="Disordered" evidence="1">
    <location>
        <begin position="1"/>
        <end position="84"/>
    </location>
</feature>
<feature type="compositionally biased region" description="Polar residues" evidence="1">
    <location>
        <begin position="9"/>
        <end position="21"/>
    </location>
</feature>
<organism evidence="2 3">
    <name type="scientific">Fusarium zealandicum</name>
    <dbReference type="NCBI Taxonomy" id="1053134"/>
    <lineage>
        <taxon>Eukaryota</taxon>
        <taxon>Fungi</taxon>
        <taxon>Dikarya</taxon>
        <taxon>Ascomycota</taxon>
        <taxon>Pezizomycotina</taxon>
        <taxon>Sordariomycetes</taxon>
        <taxon>Hypocreomycetidae</taxon>
        <taxon>Hypocreales</taxon>
        <taxon>Nectriaceae</taxon>
        <taxon>Fusarium</taxon>
        <taxon>Fusarium staphyleae species complex</taxon>
    </lineage>
</organism>
<feature type="compositionally biased region" description="Basic and acidic residues" evidence="1">
    <location>
        <begin position="73"/>
        <end position="84"/>
    </location>
</feature>
<dbReference type="Proteomes" id="UP000635477">
    <property type="component" value="Unassembled WGS sequence"/>
</dbReference>
<keyword evidence="3" id="KW-1185">Reference proteome</keyword>
<comment type="caution">
    <text evidence="2">The sequence shown here is derived from an EMBL/GenBank/DDBJ whole genome shotgun (WGS) entry which is preliminary data.</text>
</comment>
<feature type="compositionally biased region" description="Polar residues" evidence="1">
    <location>
        <begin position="284"/>
        <end position="304"/>
    </location>
</feature>
<reference evidence="2" key="1">
    <citation type="journal article" date="2020" name="BMC Genomics">
        <title>Correction to: Identification and distribution of gene clusters required for synthesis of sphingolipid metabolism inhibitors in diverse species of the filamentous fungus Fusarium.</title>
        <authorList>
            <person name="Kim H.S."/>
            <person name="Lohmar J.M."/>
            <person name="Busman M."/>
            <person name="Brown D.W."/>
            <person name="Naumann T.A."/>
            <person name="Divon H.H."/>
            <person name="Lysoe E."/>
            <person name="Uhlig S."/>
            <person name="Proctor R.H."/>
        </authorList>
    </citation>
    <scope>NUCLEOTIDE SEQUENCE</scope>
    <source>
        <strain evidence="2">NRRL 22465</strain>
    </source>
</reference>
<feature type="region of interest" description="Disordered" evidence="1">
    <location>
        <begin position="154"/>
        <end position="365"/>
    </location>
</feature>